<feature type="domain" description="GFO/IDH/MocA-like oxidoreductase" evidence="2">
    <location>
        <begin position="135"/>
        <end position="248"/>
    </location>
</feature>
<dbReference type="Pfam" id="PF22725">
    <property type="entry name" value="GFO_IDH_MocA_C3"/>
    <property type="match status" value="1"/>
</dbReference>
<dbReference type="GO" id="GO:0000166">
    <property type="term" value="F:nucleotide binding"/>
    <property type="evidence" value="ECO:0007669"/>
    <property type="project" value="InterPro"/>
</dbReference>
<gene>
    <name evidence="3" type="ORF">GCM10011594_19040</name>
</gene>
<comment type="caution">
    <text evidence="3">The sequence shown here is derived from an EMBL/GenBank/DDBJ whole genome shotgun (WGS) entry which is preliminary data.</text>
</comment>
<dbReference type="SUPFAM" id="SSF51735">
    <property type="entry name" value="NAD(P)-binding Rossmann-fold domains"/>
    <property type="match status" value="1"/>
</dbReference>
<dbReference type="SUPFAM" id="SSF55347">
    <property type="entry name" value="Glyceraldehyde-3-phosphate dehydrogenase-like, C-terminal domain"/>
    <property type="match status" value="1"/>
</dbReference>
<dbReference type="PANTHER" id="PTHR43377">
    <property type="entry name" value="BILIVERDIN REDUCTASE A"/>
    <property type="match status" value="1"/>
</dbReference>
<dbReference type="RefSeq" id="WP_188941265.1">
    <property type="nucleotide sequence ID" value="NZ_BMNA01000003.1"/>
</dbReference>
<name>A0A917SV34_9ACTN</name>
<dbReference type="Gene3D" id="3.40.50.720">
    <property type="entry name" value="NAD(P)-binding Rossmann-like Domain"/>
    <property type="match status" value="1"/>
</dbReference>
<keyword evidence="4" id="KW-1185">Reference proteome</keyword>
<evidence type="ECO:0000313" key="4">
    <source>
        <dbReference type="Proteomes" id="UP000655208"/>
    </source>
</evidence>
<organism evidence="3 4">
    <name type="scientific">Nakamurella endophytica</name>
    <dbReference type="NCBI Taxonomy" id="1748367"/>
    <lineage>
        <taxon>Bacteria</taxon>
        <taxon>Bacillati</taxon>
        <taxon>Actinomycetota</taxon>
        <taxon>Actinomycetes</taxon>
        <taxon>Nakamurellales</taxon>
        <taxon>Nakamurellaceae</taxon>
        <taxon>Nakamurella</taxon>
    </lineage>
</organism>
<sequence length="334" mass="34252">MTVAPSGPEVTAVGVVGAGGISRVHVDAWHRLGLDVVVFSIDGRAGEVAASVGGRAVDSLDDLLAAVQVVDVCVPTYEHPAVVAAAAAAGRHVVCEKPLAVTHDAAADMISRCAAAGVQLYPGQVVRYFPQNAVAKAAVDAGRIGSPAVLRLTRRGAAPAAPWFADPALSGGVIVDQMIHDIDYARWIAGEVETVWASVAGGDFSSQQVASVVLGHENGTLSQLTGGWGGPDQVFTTSLSLAGSAGLIEHTTRGRDPVQWETVQVDDHRGALLPDADPAFSPYLFELAEFLAAFRGGPTPRVTAADSLAALDVALAATASAARGEAVDVKRFLG</sequence>
<dbReference type="InterPro" id="IPR036291">
    <property type="entry name" value="NAD(P)-bd_dom_sf"/>
</dbReference>
<dbReference type="InterPro" id="IPR055170">
    <property type="entry name" value="GFO_IDH_MocA-like_dom"/>
</dbReference>
<reference evidence="3" key="1">
    <citation type="journal article" date="2014" name="Int. J. Syst. Evol. Microbiol.">
        <title>Complete genome sequence of Corynebacterium casei LMG S-19264T (=DSM 44701T), isolated from a smear-ripened cheese.</title>
        <authorList>
            <consortium name="US DOE Joint Genome Institute (JGI-PGF)"/>
            <person name="Walter F."/>
            <person name="Albersmeier A."/>
            <person name="Kalinowski J."/>
            <person name="Ruckert C."/>
        </authorList>
    </citation>
    <scope>NUCLEOTIDE SEQUENCE</scope>
    <source>
        <strain evidence="3">CGMCC 4.7308</strain>
    </source>
</reference>
<dbReference type="InterPro" id="IPR000683">
    <property type="entry name" value="Gfo/Idh/MocA-like_OxRdtase_N"/>
</dbReference>
<dbReference type="AlphaFoldDB" id="A0A917SV34"/>
<evidence type="ECO:0000259" key="2">
    <source>
        <dbReference type="Pfam" id="PF22725"/>
    </source>
</evidence>
<accession>A0A917SV34</accession>
<dbReference type="Proteomes" id="UP000655208">
    <property type="component" value="Unassembled WGS sequence"/>
</dbReference>
<dbReference type="Gene3D" id="3.30.360.10">
    <property type="entry name" value="Dihydrodipicolinate Reductase, domain 2"/>
    <property type="match status" value="1"/>
</dbReference>
<proteinExistence type="predicted"/>
<evidence type="ECO:0000259" key="1">
    <source>
        <dbReference type="Pfam" id="PF01408"/>
    </source>
</evidence>
<dbReference type="EMBL" id="BMNA01000003">
    <property type="protein sequence ID" value="GGL99246.1"/>
    <property type="molecule type" value="Genomic_DNA"/>
</dbReference>
<reference evidence="3" key="2">
    <citation type="submission" date="2020-09" db="EMBL/GenBank/DDBJ databases">
        <authorList>
            <person name="Sun Q."/>
            <person name="Zhou Y."/>
        </authorList>
    </citation>
    <scope>NUCLEOTIDE SEQUENCE</scope>
    <source>
        <strain evidence="3">CGMCC 4.7308</strain>
    </source>
</reference>
<evidence type="ECO:0000313" key="3">
    <source>
        <dbReference type="EMBL" id="GGL99246.1"/>
    </source>
</evidence>
<dbReference type="PANTHER" id="PTHR43377:SF1">
    <property type="entry name" value="BILIVERDIN REDUCTASE A"/>
    <property type="match status" value="1"/>
</dbReference>
<dbReference type="InterPro" id="IPR051450">
    <property type="entry name" value="Gfo/Idh/MocA_Oxidoreductases"/>
</dbReference>
<dbReference type="Pfam" id="PF01408">
    <property type="entry name" value="GFO_IDH_MocA"/>
    <property type="match status" value="1"/>
</dbReference>
<feature type="domain" description="Gfo/Idh/MocA-like oxidoreductase N-terminal" evidence="1">
    <location>
        <begin position="13"/>
        <end position="123"/>
    </location>
</feature>
<protein>
    <submittedName>
        <fullName evidence="3">Dehydrogenase</fullName>
    </submittedName>
</protein>